<feature type="compositionally biased region" description="Low complexity" evidence="1">
    <location>
        <begin position="390"/>
        <end position="400"/>
    </location>
</feature>
<comment type="caution">
    <text evidence="2">The sequence shown here is derived from an EMBL/GenBank/DDBJ whole genome shotgun (WGS) entry which is preliminary data.</text>
</comment>
<name>A0A9W8B2B6_9FUNG</name>
<evidence type="ECO:0000256" key="1">
    <source>
        <dbReference type="SAM" id="MobiDB-lite"/>
    </source>
</evidence>
<feature type="non-terminal residue" evidence="2">
    <location>
        <position position="425"/>
    </location>
</feature>
<protein>
    <submittedName>
        <fullName evidence="2">Uncharacterized protein</fullName>
    </submittedName>
</protein>
<feature type="compositionally biased region" description="Low complexity" evidence="1">
    <location>
        <begin position="28"/>
        <end position="44"/>
    </location>
</feature>
<evidence type="ECO:0000313" key="3">
    <source>
        <dbReference type="Proteomes" id="UP001151582"/>
    </source>
</evidence>
<feature type="region of interest" description="Disordered" evidence="1">
    <location>
        <begin position="381"/>
        <end position="401"/>
    </location>
</feature>
<accession>A0A9W8B2B6</accession>
<feature type="compositionally biased region" description="Polar residues" evidence="1">
    <location>
        <begin position="165"/>
        <end position="180"/>
    </location>
</feature>
<reference evidence="2" key="1">
    <citation type="submission" date="2022-07" db="EMBL/GenBank/DDBJ databases">
        <title>Phylogenomic reconstructions and comparative analyses of Kickxellomycotina fungi.</title>
        <authorList>
            <person name="Reynolds N.K."/>
            <person name="Stajich J.E."/>
            <person name="Barry K."/>
            <person name="Grigoriev I.V."/>
            <person name="Crous P."/>
            <person name="Smith M.E."/>
        </authorList>
    </citation>
    <scope>NUCLEOTIDE SEQUENCE</scope>
    <source>
        <strain evidence="2">RSA 567</strain>
    </source>
</reference>
<organism evidence="2 3">
    <name type="scientific">Dimargaris verticillata</name>
    <dbReference type="NCBI Taxonomy" id="2761393"/>
    <lineage>
        <taxon>Eukaryota</taxon>
        <taxon>Fungi</taxon>
        <taxon>Fungi incertae sedis</taxon>
        <taxon>Zoopagomycota</taxon>
        <taxon>Kickxellomycotina</taxon>
        <taxon>Dimargaritomycetes</taxon>
        <taxon>Dimargaritales</taxon>
        <taxon>Dimargaritaceae</taxon>
        <taxon>Dimargaris</taxon>
    </lineage>
</organism>
<sequence length="425" mass="45460">MPRGDTAKPTGSPRLGDKGRLRPKRRLSVSTQSSTTSTATLTRSSRCASPNHVCERLCRTNHRIAQLSLAKSAAQTHAQSLRNRLPSPKTSPTALPRTASQLNPKGHPTALSHQSHGPLHSPPPVRRKRSCLPPEMLNATPAATPFPTGSHPHHGPPLATPGLHRSTTGPSRRAVSQNYSAGHLPNPASSVHAVRDCLTLGRRSCRPQSAYAPSTVRDTTAFPSATLPKPMSAVAPVHGQGLFAPVSAGKKRFFAIMDYFQPLRTSTSTTPSPTKETEHHPGDSTQRRSDIRRSLSAFAFSFLPATASTVEPIAHRCPSTSASECSSVATSPPPTERRFEFSFRRLKRLSQFAQPAEPIFSATYLSRNSLTKAQPSIPILTTSSTDESRMGSTRSSSPSTVIDCAHQTVGVVGAPLGPQSSKDVS</sequence>
<gene>
    <name evidence="2" type="ORF">H4R34_005755</name>
</gene>
<dbReference type="EMBL" id="JANBQB010001387">
    <property type="protein sequence ID" value="KAJ1971408.1"/>
    <property type="molecule type" value="Genomic_DNA"/>
</dbReference>
<keyword evidence="3" id="KW-1185">Reference proteome</keyword>
<dbReference type="AlphaFoldDB" id="A0A9W8B2B6"/>
<feature type="region of interest" description="Disordered" evidence="1">
    <location>
        <begin position="75"/>
        <end position="187"/>
    </location>
</feature>
<evidence type="ECO:0000313" key="2">
    <source>
        <dbReference type="EMBL" id="KAJ1971408.1"/>
    </source>
</evidence>
<feature type="compositionally biased region" description="Polar residues" evidence="1">
    <location>
        <begin position="75"/>
        <end position="103"/>
    </location>
</feature>
<feature type="compositionally biased region" description="Basic and acidic residues" evidence="1">
    <location>
        <begin position="275"/>
        <end position="289"/>
    </location>
</feature>
<dbReference type="OrthoDB" id="5644756at2759"/>
<feature type="region of interest" description="Disordered" evidence="1">
    <location>
        <begin position="1"/>
        <end position="44"/>
    </location>
</feature>
<feature type="region of interest" description="Disordered" evidence="1">
    <location>
        <begin position="265"/>
        <end position="289"/>
    </location>
</feature>
<feature type="compositionally biased region" description="Low complexity" evidence="1">
    <location>
        <begin position="265"/>
        <end position="274"/>
    </location>
</feature>
<dbReference type="Proteomes" id="UP001151582">
    <property type="component" value="Unassembled WGS sequence"/>
</dbReference>
<proteinExistence type="predicted"/>